<dbReference type="Gene3D" id="3.30.750.24">
    <property type="entry name" value="STAS domain"/>
    <property type="match status" value="1"/>
</dbReference>
<evidence type="ECO:0000256" key="8">
    <source>
        <dbReference type="SAM" id="MobiDB-lite"/>
    </source>
</evidence>
<evidence type="ECO:0000313" key="13">
    <source>
        <dbReference type="Proteomes" id="UP000245884"/>
    </source>
</evidence>
<dbReference type="InterPro" id="IPR052706">
    <property type="entry name" value="Membrane-Transporter-like"/>
</dbReference>
<dbReference type="Pfam" id="PF01740">
    <property type="entry name" value="STAS"/>
    <property type="match status" value="1"/>
</dbReference>
<evidence type="ECO:0000259" key="10">
    <source>
        <dbReference type="PROSITE" id="PS50042"/>
    </source>
</evidence>
<sequence length="1356" mass="146153">MAPSARDGVDADEGASTPQNVGAPAFSSQQNTATNAPSSKAITSPTTASSRSKQLRPSSTLDYRNRTGGNGGAALSPPKNRSQYDRFPRSYTTAADQHHPPESSFPPGKDLRGARSISFHPGVPSSLTRRGMGDVERQQQSHHPGNSNLGGAGRRGSASASAFDIQGRGRRMTFYSDAGTDDQLVSSYTATSDSIRDSTAQLAGMALRSDDERDDSRILEAEEEDEEQEGGRGRVGNESMAHGSWPVPHSSSPFARSYGTTGPSNLAKALSASRPTSPTGPSSASTPASGTGDKTSEPFTEQSALLGHNRRNSRSTRKPRQDSVCSSDALDSGFSVSSQQMRDAVSDGRRRGVRSAYGSGALAQASLEAEAEAAHGRGGVDESHLSSSYAATASGRGRDDDDDDNDSFDGATDEESATSSPEPLSPSWNLVPARWRPGRGYRPIAPWMKSNADGSSMPLHTRVRKLSRRDVLEACAEPVRLLPATVLGILMNVLDGVSYGLIIFPASYPIFADFGGDGVAMFFISCIVSQLVFSLGGSIFKGGNGSMMIEVVPFYHILCTTIINTIGDENPRGVIATTMVAFALSSIFTGLAFLLLGVCGLGSLIGFFPRHILVGCIGGVGVFLLETGLEVSGRLEAEKGFQYNLETLRYFFQSWHMVALWGLPLLLAILLRLITAKIRHPLVMPAYFISITPIFYLIAMPILHFSVEELRESGWIFDIGAAGNAPFYRYLTYFDLTQTSWAALWKTMPTMISLTFFSVLHVPLNVPALAVSLKEDNVVVDHELTGHGISNLIAGAFGTVPNYLCFSNTLLFYRVGGGSRLSGVMLAGATAVILVMGPSMINYLNVSTVGALIFLLGIDLVKEAVWDTLGTVNRWEYVTIWFIIIVMSLADFVVGILAGVCLACLFLTIQMSRRKTVRAIFDGSIARSTVRRPMTQRKFLEAVGTQTQILKLQGFLFFATINSVEALIRRALDIAAWQHKPMRFLVIDFSLVSGIDFSAAEAFTRIQRLLDAKDVVLVFCGLSAEGEIGVALRSVGLWAERGLAIEAFLSLNEALEWTENSYLRGVYMSSLTAGKQLKNASLGGHGALDVPDGKRPPAFVIDEAFSNSPRRSHLHEAAKTAVRRQQQQIDDAAHLSAAAAAGSKDDTTVNGKNGSALRDSSRDSSSTATPAPVSAPSPAATATTSTSQSPQREQPLPLLMVTFGAFTSSNSSSSTPSSTSPASLHSFFQRLAPFFRRVEYLREELVWSYGDEADGLYLIESGALKATYDFDQNDFEINEAMLAGTIAGELSFLSRQPRNTTARAELNSVLWKLDVDALRRMEQDEPQTFSLLVSLLVRVAVDEQSSLLSYLVTRLS</sequence>
<evidence type="ECO:0000313" key="12">
    <source>
        <dbReference type="EMBL" id="PWN28590.1"/>
    </source>
</evidence>
<evidence type="ECO:0000256" key="3">
    <source>
        <dbReference type="ARBA" id="ARBA00022554"/>
    </source>
</evidence>
<feature type="transmembrane region" description="Helical" evidence="9">
    <location>
        <begin position="579"/>
        <end position="605"/>
    </location>
</feature>
<dbReference type="STRING" id="1569628.A0A316UTH3"/>
<reference evidence="12 13" key="1">
    <citation type="journal article" date="2018" name="Mol. Biol. Evol.">
        <title>Broad Genomic Sampling Reveals a Smut Pathogenic Ancestry of the Fungal Clade Ustilaginomycotina.</title>
        <authorList>
            <person name="Kijpornyongpan T."/>
            <person name="Mondo S.J."/>
            <person name="Barry K."/>
            <person name="Sandor L."/>
            <person name="Lee J."/>
            <person name="Lipzen A."/>
            <person name="Pangilinan J."/>
            <person name="LaButti K."/>
            <person name="Hainaut M."/>
            <person name="Henrissat B."/>
            <person name="Grigoriev I.V."/>
            <person name="Spatafora J.W."/>
            <person name="Aime M.C."/>
        </authorList>
    </citation>
    <scope>NUCLEOTIDE SEQUENCE [LARGE SCALE GENOMIC DNA]</scope>
    <source>
        <strain evidence="12 13">MCA 5214</strain>
    </source>
</reference>
<comment type="subcellular location">
    <subcellularLocation>
        <location evidence="1">Vacuole membrane</location>
        <topology evidence="1">Multi-pass membrane protein</topology>
    </subcellularLocation>
</comment>
<dbReference type="PANTHER" id="PTHR43310:SF4">
    <property type="entry name" value="AFR304WP"/>
    <property type="match status" value="1"/>
</dbReference>
<evidence type="ECO:0000256" key="4">
    <source>
        <dbReference type="ARBA" id="ARBA00022692"/>
    </source>
</evidence>
<feature type="transmembrane region" description="Helical" evidence="9">
    <location>
        <begin position="752"/>
        <end position="772"/>
    </location>
</feature>
<feature type="transmembrane region" description="Helical" evidence="9">
    <location>
        <begin position="825"/>
        <end position="858"/>
    </location>
</feature>
<protein>
    <recommendedName>
        <fullName evidence="14">STAS domain-containing protein</fullName>
    </recommendedName>
</protein>
<feature type="transmembrane region" description="Helical" evidence="9">
    <location>
        <begin position="486"/>
        <end position="508"/>
    </location>
</feature>
<feature type="transmembrane region" description="Helical" evidence="9">
    <location>
        <begin position="878"/>
        <end position="909"/>
    </location>
</feature>
<feature type="compositionally biased region" description="Basic and acidic residues" evidence="8">
    <location>
        <begin position="208"/>
        <end position="220"/>
    </location>
</feature>
<evidence type="ECO:0000256" key="6">
    <source>
        <dbReference type="ARBA" id="ARBA00022989"/>
    </source>
</evidence>
<dbReference type="CDD" id="cd00038">
    <property type="entry name" value="CAP_ED"/>
    <property type="match status" value="1"/>
</dbReference>
<dbReference type="InterPro" id="IPR002645">
    <property type="entry name" value="STAS_dom"/>
</dbReference>
<evidence type="ECO:0000256" key="5">
    <source>
        <dbReference type="ARBA" id="ARBA00022970"/>
    </source>
</evidence>
<feature type="compositionally biased region" description="Polar residues" evidence="8">
    <location>
        <begin position="249"/>
        <end position="264"/>
    </location>
</feature>
<dbReference type="Proteomes" id="UP000245884">
    <property type="component" value="Unassembled WGS sequence"/>
</dbReference>
<dbReference type="Pfam" id="PF00916">
    <property type="entry name" value="Sulfate_transp"/>
    <property type="match status" value="1"/>
</dbReference>
<dbReference type="PANTHER" id="PTHR43310">
    <property type="entry name" value="SULFATE TRANSPORTER YBAR-RELATED"/>
    <property type="match status" value="1"/>
</dbReference>
<dbReference type="Pfam" id="PF00027">
    <property type="entry name" value="cNMP_binding"/>
    <property type="match status" value="1"/>
</dbReference>
<dbReference type="RefSeq" id="XP_025363202.1">
    <property type="nucleotide sequence ID" value="XM_025505912.1"/>
</dbReference>
<feature type="compositionally biased region" description="Polar residues" evidence="8">
    <location>
        <begin position="16"/>
        <end position="62"/>
    </location>
</feature>
<feature type="transmembrane region" description="Helical" evidence="9">
    <location>
        <begin position="792"/>
        <end position="813"/>
    </location>
</feature>
<feature type="domain" description="STAS" evidence="11">
    <location>
        <begin position="949"/>
        <end position="1058"/>
    </location>
</feature>
<dbReference type="InterPro" id="IPR036513">
    <property type="entry name" value="STAS_dom_sf"/>
</dbReference>
<dbReference type="GO" id="GO:0034490">
    <property type="term" value="P:basic amino acid transmembrane import into vacuole"/>
    <property type="evidence" value="ECO:0007669"/>
    <property type="project" value="UniProtKB-ARBA"/>
</dbReference>
<feature type="transmembrane region" description="Helical" evidence="9">
    <location>
        <begin position="612"/>
        <end position="635"/>
    </location>
</feature>
<dbReference type="SUPFAM" id="SSF51206">
    <property type="entry name" value="cAMP-binding domain-like"/>
    <property type="match status" value="1"/>
</dbReference>
<keyword evidence="2" id="KW-0813">Transport</keyword>
<dbReference type="OrthoDB" id="409725at2759"/>
<dbReference type="Gene3D" id="2.60.120.10">
    <property type="entry name" value="Jelly Rolls"/>
    <property type="match status" value="1"/>
</dbReference>
<dbReference type="PROSITE" id="PS50801">
    <property type="entry name" value="STAS"/>
    <property type="match status" value="1"/>
</dbReference>
<feature type="compositionally biased region" description="Acidic residues" evidence="8">
    <location>
        <begin position="400"/>
        <end position="416"/>
    </location>
</feature>
<feature type="transmembrane region" description="Helical" evidence="9">
    <location>
        <begin position="686"/>
        <end position="707"/>
    </location>
</feature>
<evidence type="ECO:0000256" key="1">
    <source>
        <dbReference type="ARBA" id="ARBA00004128"/>
    </source>
</evidence>
<keyword evidence="5" id="KW-0029">Amino-acid transport</keyword>
<keyword evidence="3" id="KW-0926">Vacuole</keyword>
<dbReference type="EMBL" id="KZ819665">
    <property type="protein sequence ID" value="PWN28590.1"/>
    <property type="molecule type" value="Genomic_DNA"/>
</dbReference>
<evidence type="ECO:0000256" key="9">
    <source>
        <dbReference type="SAM" id="Phobius"/>
    </source>
</evidence>
<evidence type="ECO:0008006" key="14">
    <source>
        <dbReference type="Google" id="ProtNLM"/>
    </source>
</evidence>
<feature type="region of interest" description="Disordered" evidence="8">
    <location>
        <begin position="366"/>
        <end position="431"/>
    </location>
</feature>
<feature type="region of interest" description="Disordered" evidence="8">
    <location>
        <begin position="189"/>
        <end position="353"/>
    </location>
</feature>
<dbReference type="CDD" id="cd07042">
    <property type="entry name" value="STAS_SulP_like_sulfate_transporter"/>
    <property type="match status" value="1"/>
</dbReference>
<keyword evidence="6 9" id="KW-1133">Transmembrane helix</keyword>
<feature type="transmembrane region" description="Helical" evidence="9">
    <location>
        <begin position="520"/>
        <end position="540"/>
    </location>
</feature>
<evidence type="ECO:0000256" key="7">
    <source>
        <dbReference type="ARBA" id="ARBA00023136"/>
    </source>
</evidence>
<feature type="region of interest" description="Disordered" evidence="8">
    <location>
        <begin position="1"/>
        <end position="168"/>
    </location>
</feature>
<evidence type="ECO:0000256" key="2">
    <source>
        <dbReference type="ARBA" id="ARBA00022448"/>
    </source>
</evidence>
<dbReference type="InterPro" id="IPR011547">
    <property type="entry name" value="SLC26A/SulP_dom"/>
</dbReference>
<dbReference type="GeneID" id="37027735"/>
<keyword evidence="7 9" id="KW-0472">Membrane</keyword>
<proteinExistence type="predicted"/>
<dbReference type="SUPFAM" id="SSF52091">
    <property type="entry name" value="SpoIIaa-like"/>
    <property type="match status" value="1"/>
</dbReference>
<feature type="domain" description="Cyclic nucleotide-binding" evidence="10">
    <location>
        <begin position="1240"/>
        <end position="1321"/>
    </location>
</feature>
<feature type="compositionally biased region" description="Basic residues" evidence="8">
    <location>
        <begin position="308"/>
        <end position="318"/>
    </location>
</feature>
<keyword evidence="4 9" id="KW-0812">Transmembrane</keyword>
<gene>
    <name evidence="12" type="ORF">BDZ90DRAFT_231574</name>
</gene>
<feature type="compositionally biased region" description="Low complexity" evidence="8">
    <location>
        <begin position="271"/>
        <end position="292"/>
    </location>
</feature>
<dbReference type="InterPro" id="IPR018490">
    <property type="entry name" value="cNMP-bd_dom_sf"/>
</dbReference>
<dbReference type="SMART" id="SM00100">
    <property type="entry name" value="cNMP"/>
    <property type="match status" value="1"/>
</dbReference>
<dbReference type="InterPro" id="IPR000595">
    <property type="entry name" value="cNMP-bd_dom"/>
</dbReference>
<dbReference type="GO" id="GO:0000329">
    <property type="term" value="C:fungal-type vacuole membrane"/>
    <property type="evidence" value="ECO:0007669"/>
    <property type="project" value="UniProtKB-ARBA"/>
</dbReference>
<dbReference type="FunFam" id="3.30.750.24:FF:000012">
    <property type="entry name" value="Sulfate transporter family protein"/>
    <property type="match status" value="1"/>
</dbReference>
<dbReference type="InterPro" id="IPR014710">
    <property type="entry name" value="RmlC-like_jellyroll"/>
</dbReference>
<dbReference type="PROSITE" id="PS50042">
    <property type="entry name" value="CNMP_BINDING_3"/>
    <property type="match status" value="1"/>
</dbReference>
<accession>A0A316UTH3</accession>
<feature type="compositionally biased region" description="Low complexity" evidence="8">
    <location>
        <begin position="1163"/>
        <end position="1190"/>
    </location>
</feature>
<organism evidence="12 13">
    <name type="scientific">Jaminaea rosea</name>
    <dbReference type="NCBI Taxonomy" id="1569628"/>
    <lineage>
        <taxon>Eukaryota</taxon>
        <taxon>Fungi</taxon>
        <taxon>Dikarya</taxon>
        <taxon>Basidiomycota</taxon>
        <taxon>Ustilaginomycotina</taxon>
        <taxon>Exobasidiomycetes</taxon>
        <taxon>Microstromatales</taxon>
        <taxon>Microstromatales incertae sedis</taxon>
        <taxon>Jaminaea</taxon>
    </lineage>
</organism>
<feature type="compositionally biased region" description="Basic and acidic residues" evidence="8">
    <location>
        <begin position="372"/>
        <end position="384"/>
    </location>
</feature>
<feature type="compositionally biased region" description="Polar residues" evidence="8">
    <location>
        <begin position="189"/>
        <end position="201"/>
    </location>
</feature>
<evidence type="ECO:0000259" key="11">
    <source>
        <dbReference type="PROSITE" id="PS50801"/>
    </source>
</evidence>
<feature type="transmembrane region" description="Helical" evidence="9">
    <location>
        <begin position="655"/>
        <end position="674"/>
    </location>
</feature>
<feature type="compositionally biased region" description="Polar residues" evidence="8">
    <location>
        <begin position="417"/>
        <end position="428"/>
    </location>
</feature>
<feature type="region of interest" description="Disordered" evidence="8">
    <location>
        <begin position="1121"/>
        <end position="1194"/>
    </location>
</feature>
<keyword evidence="13" id="KW-1185">Reference proteome</keyword>
<name>A0A316UTH3_9BASI</name>